<reference evidence="1" key="1">
    <citation type="submission" date="2018-01" db="EMBL/GenBank/DDBJ databases">
        <title>An insight into the sialome of Amazonian anophelines.</title>
        <authorList>
            <person name="Ribeiro J.M."/>
            <person name="Scarpassa V."/>
            <person name="Calvo E."/>
        </authorList>
    </citation>
    <scope>NUCLEOTIDE SEQUENCE</scope>
    <source>
        <tissue evidence="1">Salivary glands</tissue>
    </source>
</reference>
<accession>A0A2M4B6S0</accession>
<evidence type="ECO:0000313" key="1">
    <source>
        <dbReference type="EMBL" id="MBW48749.1"/>
    </source>
</evidence>
<dbReference type="EMBL" id="GGFK01015428">
    <property type="protein sequence ID" value="MBW48749.1"/>
    <property type="molecule type" value="Transcribed_RNA"/>
</dbReference>
<protein>
    <submittedName>
        <fullName evidence="1">Putative secreted protein</fullName>
    </submittedName>
</protein>
<dbReference type="AlphaFoldDB" id="A0A2M4B6S0"/>
<sequence length="87" mass="10038">MRGTKSSVFPFLIPFHSHSLSSLFLALSLGLKSPQNTLQKFKTRPTLWRQPRAAAVQFRPRIRSPASCTAYVRPCEWPPRGFFIYRT</sequence>
<proteinExistence type="predicted"/>
<organism evidence="1">
    <name type="scientific">Anopheles triannulatus</name>
    <dbReference type="NCBI Taxonomy" id="58253"/>
    <lineage>
        <taxon>Eukaryota</taxon>
        <taxon>Metazoa</taxon>
        <taxon>Ecdysozoa</taxon>
        <taxon>Arthropoda</taxon>
        <taxon>Hexapoda</taxon>
        <taxon>Insecta</taxon>
        <taxon>Pterygota</taxon>
        <taxon>Neoptera</taxon>
        <taxon>Endopterygota</taxon>
        <taxon>Diptera</taxon>
        <taxon>Nematocera</taxon>
        <taxon>Culicoidea</taxon>
        <taxon>Culicidae</taxon>
        <taxon>Anophelinae</taxon>
        <taxon>Anopheles</taxon>
    </lineage>
</organism>
<name>A0A2M4B6S0_9DIPT</name>